<dbReference type="CDD" id="cd00121">
    <property type="entry name" value="MATH"/>
    <property type="match status" value="1"/>
</dbReference>
<dbReference type="InterPro" id="IPR002083">
    <property type="entry name" value="MATH/TRAF_dom"/>
</dbReference>
<dbReference type="Proteomes" id="UP000729402">
    <property type="component" value="Unassembled WGS sequence"/>
</dbReference>
<reference evidence="2" key="1">
    <citation type="journal article" date="2021" name="bioRxiv">
        <title>Whole Genome Assembly and Annotation of Northern Wild Rice, Zizania palustris L., Supports a Whole Genome Duplication in the Zizania Genus.</title>
        <authorList>
            <person name="Haas M."/>
            <person name="Kono T."/>
            <person name="Macchietto M."/>
            <person name="Millas R."/>
            <person name="McGilp L."/>
            <person name="Shao M."/>
            <person name="Duquette J."/>
            <person name="Hirsch C.N."/>
            <person name="Kimball J."/>
        </authorList>
    </citation>
    <scope>NUCLEOTIDE SEQUENCE</scope>
    <source>
        <tissue evidence="2">Fresh leaf tissue</tissue>
    </source>
</reference>
<dbReference type="PANTHER" id="PTHR26379:SF443">
    <property type="entry name" value="MATH DOMAIN CONTAINING PROTEIN"/>
    <property type="match status" value="1"/>
</dbReference>
<keyword evidence="3" id="KW-1185">Reference proteome</keyword>
<evidence type="ECO:0000313" key="2">
    <source>
        <dbReference type="EMBL" id="KAG8090082.1"/>
    </source>
</evidence>
<gene>
    <name evidence="2" type="ORF">GUJ93_ZPchr0011g28620</name>
</gene>
<name>A0A8J5WJM4_ZIZPA</name>
<dbReference type="InterPro" id="IPR045005">
    <property type="entry name" value="BPM1-6"/>
</dbReference>
<accession>A0A8J5WJM4</accession>
<proteinExistence type="predicted"/>
<protein>
    <recommendedName>
        <fullName evidence="1">MATH domain-containing protein</fullName>
    </recommendedName>
</protein>
<dbReference type="Pfam" id="PF22486">
    <property type="entry name" value="MATH_2"/>
    <property type="match status" value="1"/>
</dbReference>
<dbReference type="GO" id="GO:0016567">
    <property type="term" value="P:protein ubiquitination"/>
    <property type="evidence" value="ECO:0007669"/>
    <property type="project" value="InterPro"/>
</dbReference>
<dbReference type="AlphaFoldDB" id="A0A8J5WJM4"/>
<evidence type="ECO:0000259" key="1">
    <source>
        <dbReference type="PROSITE" id="PS50144"/>
    </source>
</evidence>
<reference evidence="2" key="2">
    <citation type="submission" date="2021-02" db="EMBL/GenBank/DDBJ databases">
        <authorList>
            <person name="Kimball J.A."/>
            <person name="Haas M.W."/>
            <person name="Macchietto M."/>
            <person name="Kono T."/>
            <person name="Duquette J."/>
            <person name="Shao M."/>
        </authorList>
    </citation>
    <scope>NUCLEOTIDE SEQUENCE</scope>
    <source>
        <tissue evidence="2">Fresh leaf tissue</tissue>
    </source>
</reference>
<dbReference type="PROSITE" id="PS50144">
    <property type="entry name" value="MATH"/>
    <property type="match status" value="1"/>
</dbReference>
<evidence type="ECO:0000313" key="3">
    <source>
        <dbReference type="Proteomes" id="UP000729402"/>
    </source>
</evidence>
<organism evidence="2 3">
    <name type="scientific">Zizania palustris</name>
    <name type="common">Northern wild rice</name>
    <dbReference type="NCBI Taxonomy" id="103762"/>
    <lineage>
        <taxon>Eukaryota</taxon>
        <taxon>Viridiplantae</taxon>
        <taxon>Streptophyta</taxon>
        <taxon>Embryophyta</taxon>
        <taxon>Tracheophyta</taxon>
        <taxon>Spermatophyta</taxon>
        <taxon>Magnoliopsida</taxon>
        <taxon>Liliopsida</taxon>
        <taxon>Poales</taxon>
        <taxon>Poaceae</taxon>
        <taxon>BOP clade</taxon>
        <taxon>Oryzoideae</taxon>
        <taxon>Oryzeae</taxon>
        <taxon>Zizaniinae</taxon>
        <taxon>Zizania</taxon>
    </lineage>
</organism>
<dbReference type="PANTHER" id="PTHR26379">
    <property type="entry name" value="BTB/POZ AND MATH DOMAIN-CONTAINING PROTEIN 1"/>
    <property type="match status" value="1"/>
</dbReference>
<feature type="domain" description="MATH" evidence="1">
    <location>
        <begin position="21"/>
        <end position="167"/>
    </location>
</feature>
<sequence length="226" mass="25445">MPTTTMVSPQSVSSIAVSATEGSHLLKISGYSQTKLLGNGERLTSAKFKAAGHTWRILFYPNGYQSMDTGAVSVYLHLADWSKDVCAEVRFSLLRRRAGADDDGTPLKYSNNRPVLRHTFASSRRRRCSRTDDCGFGRFIYVNDLDSPEFYVGDVGDEDCIFLRCDIKVLNKPAVQGHVLQDSERPICSCKDDTCKRFHGSLEKPWPAAARRRPWLKEVFIKCLPF</sequence>
<dbReference type="EMBL" id="JAAALK010000081">
    <property type="protein sequence ID" value="KAG8090082.1"/>
    <property type="molecule type" value="Genomic_DNA"/>
</dbReference>
<comment type="caution">
    <text evidence="2">The sequence shown here is derived from an EMBL/GenBank/DDBJ whole genome shotgun (WGS) entry which is preliminary data.</text>
</comment>
<dbReference type="OrthoDB" id="695809at2759"/>